<dbReference type="PANTHER" id="PTHR22925">
    <property type="entry name" value="GLYCOSYL HYDROLASE 43 FAMILY MEMBER"/>
    <property type="match status" value="1"/>
</dbReference>
<gene>
    <name evidence="5" type="ORF">FYJ85_06950</name>
</gene>
<protein>
    <submittedName>
        <fullName evidence="5">Family 43 glycosylhydrolase</fullName>
    </submittedName>
</protein>
<dbReference type="GO" id="GO:0005975">
    <property type="term" value="P:carbohydrate metabolic process"/>
    <property type="evidence" value="ECO:0007669"/>
    <property type="project" value="InterPro"/>
</dbReference>
<evidence type="ECO:0000313" key="5">
    <source>
        <dbReference type="EMBL" id="MST96782.1"/>
    </source>
</evidence>
<sequence length="360" mass="40141">MTMFDSFHPGELWPDDRGTHINAHGGCLLRHGGRIYWYGEHKVAGRAGNLAQVGVHVYVSEDFYNWRDAGIAFDVRNSGDPLLRPGCVIERPKVLFCPGTGRFVMYFHFEKDDTYQDAAVGIAVADSPAGPFRFLRMTRPNPGVWPQNVPEELKEPGRIARTAELLSTLSCGSNPETPRGSVLGACLSAGQESRDMTLFLDDDGRAYHIYSSERNSTTHVAELTGDFLGYTGRYWRIFPFRWMEAPALFKHEGRYYFIGSGCTGWAPNAARSAVADSLAGPWTELGNPAADPGGELTYGAQSTWVEPLGDGTFLFMADIWRPEDAIDGRYLWLPVEFENGRPVLRAPKEWRLPAAAMPRW</sequence>
<evidence type="ECO:0000256" key="2">
    <source>
        <dbReference type="ARBA" id="ARBA00022801"/>
    </source>
</evidence>
<evidence type="ECO:0000256" key="4">
    <source>
        <dbReference type="RuleBase" id="RU361187"/>
    </source>
</evidence>
<dbReference type="GO" id="GO:0004553">
    <property type="term" value="F:hydrolase activity, hydrolyzing O-glycosyl compounds"/>
    <property type="evidence" value="ECO:0007669"/>
    <property type="project" value="InterPro"/>
</dbReference>
<organism evidence="5 6">
    <name type="scientific">Victivallis lenta</name>
    <dbReference type="NCBI Taxonomy" id="2606640"/>
    <lineage>
        <taxon>Bacteria</taxon>
        <taxon>Pseudomonadati</taxon>
        <taxon>Lentisphaerota</taxon>
        <taxon>Lentisphaeria</taxon>
        <taxon>Victivallales</taxon>
        <taxon>Victivallaceae</taxon>
        <taxon>Victivallis</taxon>
    </lineage>
</organism>
<comment type="similarity">
    <text evidence="1 4">Belongs to the glycosyl hydrolase 43 family.</text>
</comment>
<proteinExistence type="inferred from homology"/>
<dbReference type="SUPFAM" id="SSF75005">
    <property type="entry name" value="Arabinanase/levansucrase/invertase"/>
    <property type="match status" value="1"/>
</dbReference>
<dbReference type="PANTHER" id="PTHR22925:SF3">
    <property type="entry name" value="GLYCOSYL HYDROLASE FAMILY PROTEIN 43"/>
    <property type="match status" value="1"/>
</dbReference>
<dbReference type="Proteomes" id="UP000435649">
    <property type="component" value="Unassembled WGS sequence"/>
</dbReference>
<accession>A0A844G1I5</accession>
<comment type="caution">
    <text evidence="5">The sequence shown here is derived from an EMBL/GenBank/DDBJ whole genome shotgun (WGS) entry which is preliminary data.</text>
</comment>
<dbReference type="Gene3D" id="2.115.10.20">
    <property type="entry name" value="Glycosyl hydrolase domain, family 43"/>
    <property type="match status" value="1"/>
</dbReference>
<dbReference type="EMBL" id="VUNS01000005">
    <property type="protein sequence ID" value="MST96782.1"/>
    <property type="molecule type" value="Genomic_DNA"/>
</dbReference>
<dbReference type="InterPro" id="IPR006710">
    <property type="entry name" value="Glyco_hydro_43"/>
</dbReference>
<dbReference type="AlphaFoldDB" id="A0A844G1I5"/>
<keyword evidence="3 4" id="KW-0326">Glycosidase</keyword>
<evidence type="ECO:0000256" key="3">
    <source>
        <dbReference type="ARBA" id="ARBA00023295"/>
    </source>
</evidence>
<keyword evidence="2 4" id="KW-0378">Hydrolase</keyword>
<dbReference type="CDD" id="cd18825">
    <property type="entry name" value="GH43_CtGH43-like"/>
    <property type="match status" value="1"/>
</dbReference>
<dbReference type="RefSeq" id="WP_154417520.1">
    <property type="nucleotide sequence ID" value="NZ_VUNS01000005.1"/>
</dbReference>
<name>A0A844G1I5_9BACT</name>
<dbReference type="InterPro" id="IPR023296">
    <property type="entry name" value="Glyco_hydro_beta-prop_sf"/>
</dbReference>
<reference evidence="5 6" key="1">
    <citation type="submission" date="2019-08" db="EMBL/GenBank/DDBJ databases">
        <title>In-depth cultivation of the pig gut microbiome towards novel bacterial diversity and tailored functional studies.</title>
        <authorList>
            <person name="Wylensek D."/>
            <person name="Hitch T.C.A."/>
            <person name="Clavel T."/>
        </authorList>
    </citation>
    <scope>NUCLEOTIDE SEQUENCE [LARGE SCALE GENOMIC DNA]</scope>
    <source>
        <strain evidence="5 6">BBE-744-WT-12</strain>
    </source>
</reference>
<evidence type="ECO:0000256" key="1">
    <source>
        <dbReference type="ARBA" id="ARBA00009865"/>
    </source>
</evidence>
<dbReference type="Pfam" id="PF04616">
    <property type="entry name" value="Glyco_hydro_43"/>
    <property type="match status" value="1"/>
</dbReference>
<evidence type="ECO:0000313" key="6">
    <source>
        <dbReference type="Proteomes" id="UP000435649"/>
    </source>
</evidence>
<keyword evidence="6" id="KW-1185">Reference proteome</keyword>